<evidence type="ECO:0000256" key="2">
    <source>
        <dbReference type="ARBA" id="ARBA00009671"/>
    </source>
</evidence>
<accession>A0A8J4Y642</accession>
<dbReference type="Proteomes" id="UP000770661">
    <property type="component" value="Unassembled WGS sequence"/>
</dbReference>
<comment type="subcellular location">
    <subcellularLocation>
        <location evidence="1 6">Membrane</location>
        <topology evidence="1 6">Multi-pass membrane protein</topology>
    </subcellularLocation>
</comment>
<protein>
    <recommendedName>
        <fullName evidence="6">Anoctamin</fullName>
    </recommendedName>
</protein>
<organism evidence="8 9">
    <name type="scientific">Chionoecetes opilio</name>
    <name type="common">Atlantic snow crab</name>
    <name type="synonym">Cancer opilio</name>
    <dbReference type="NCBI Taxonomy" id="41210"/>
    <lineage>
        <taxon>Eukaryota</taxon>
        <taxon>Metazoa</taxon>
        <taxon>Ecdysozoa</taxon>
        <taxon>Arthropoda</taxon>
        <taxon>Crustacea</taxon>
        <taxon>Multicrustacea</taxon>
        <taxon>Malacostraca</taxon>
        <taxon>Eumalacostraca</taxon>
        <taxon>Eucarida</taxon>
        <taxon>Decapoda</taxon>
        <taxon>Pleocyemata</taxon>
        <taxon>Brachyura</taxon>
        <taxon>Eubrachyura</taxon>
        <taxon>Majoidea</taxon>
        <taxon>Majidae</taxon>
        <taxon>Chionoecetes</taxon>
    </lineage>
</organism>
<dbReference type="GO" id="GO:0005886">
    <property type="term" value="C:plasma membrane"/>
    <property type="evidence" value="ECO:0007669"/>
    <property type="project" value="TreeGrafter"/>
</dbReference>
<evidence type="ECO:0000256" key="4">
    <source>
        <dbReference type="ARBA" id="ARBA00022989"/>
    </source>
</evidence>
<dbReference type="InterPro" id="IPR049452">
    <property type="entry name" value="Anoctamin_TM"/>
</dbReference>
<keyword evidence="3 6" id="KW-0812">Transmembrane</keyword>
<feature type="domain" description="Anoctamin transmembrane" evidence="7">
    <location>
        <begin position="1"/>
        <end position="155"/>
    </location>
</feature>
<evidence type="ECO:0000256" key="1">
    <source>
        <dbReference type="ARBA" id="ARBA00004141"/>
    </source>
</evidence>
<evidence type="ECO:0000313" key="9">
    <source>
        <dbReference type="Proteomes" id="UP000770661"/>
    </source>
</evidence>
<dbReference type="AlphaFoldDB" id="A0A8J4Y642"/>
<sequence>MVGKQAMNTVVEMVLPLIFKWYNLVMVGDSLRDTYGSWPRWAKDFKLVNFDPRGLFPEYLEMVLQYGFVTIFVSSFPLAPLFAFLNNIFEMRLDARKLLSHFRRPIPQRVKDIGVWFKILDSIGKLAVITNAFIIAFTSNFIPELVYRYVVSDSKSLDGFLDYSLSTFQVADYPPQYRSPDSEAPDFCR</sequence>
<dbReference type="GO" id="GO:0005254">
    <property type="term" value="F:chloride channel activity"/>
    <property type="evidence" value="ECO:0007669"/>
    <property type="project" value="TreeGrafter"/>
</dbReference>
<evidence type="ECO:0000256" key="3">
    <source>
        <dbReference type="ARBA" id="ARBA00022692"/>
    </source>
</evidence>
<dbReference type="OrthoDB" id="296386at2759"/>
<keyword evidence="4 6" id="KW-1133">Transmembrane helix</keyword>
<dbReference type="InterPro" id="IPR007632">
    <property type="entry name" value="Anoctamin"/>
</dbReference>
<proteinExistence type="inferred from homology"/>
<name>A0A8J4Y642_CHIOP</name>
<comment type="caution">
    <text evidence="6">Lacks conserved residue(s) required for the propagation of feature annotation.</text>
</comment>
<comment type="caution">
    <text evidence="8">The sequence shown here is derived from an EMBL/GenBank/DDBJ whole genome shotgun (WGS) entry which is preliminary data.</text>
</comment>
<dbReference type="PANTHER" id="PTHR12308:SF83">
    <property type="entry name" value="ANOCTAMIN"/>
    <property type="match status" value="1"/>
</dbReference>
<evidence type="ECO:0000313" key="8">
    <source>
        <dbReference type="EMBL" id="KAG0722183.1"/>
    </source>
</evidence>
<dbReference type="PANTHER" id="PTHR12308">
    <property type="entry name" value="ANOCTAMIN"/>
    <property type="match status" value="1"/>
</dbReference>
<dbReference type="EMBL" id="JACEEZ010009917">
    <property type="protein sequence ID" value="KAG0722183.1"/>
    <property type="molecule type" value="Genomic_DNA"/>
</dbReference>
<reference evidence="8" key="1">
    <citation type="submission" date="2020-07" db="EMBL/GenBank/DDBJ databases">
        <title>The High-quality genome of the commercially important snow crab, Chionoecetes opilio.</title>
        <authorList>
            <person name="Jeong J.-H."/>
            <person name="Ryu S."/>
        </authorList>
    </citation>
    <scope>NUCLEOTIDE SEQUENCE</scope>
    <source>
        <strain evidence="8">MADBK_172401_WGS</strain>
        <tissue evidence="8">Digestive gland</tissue>
    </source>
</reference>
<evidence type="ECO:0000259" key="7">
    <source>
        <dbReference type="Pfam" id="PF04547"/>
    </source>
</evidence>
<evidence type="ECO:0000256" key="6">
    <source>
        <dbReference type="RuleBase" id="RU280814"/>
    </source>
</evidence>
<feature type="transmembrane region" description="Helical" evidence="6">
    <location>
        <begin position="63"/>
        <end position="89"/>
    </location>
</feature>
<evidence type="ECO:0000256" key="5">
    <source>
        <dbReference type="ARBA" id="ARBA00023136"/>
    </source>
</evidence>
<keyword evidence="5 6" id="KW-0472">Membrane</keyword>
<gene>
    <name evidence="8" type="primary">Ano1</name>
    <name evidence="8" type="ORF">GWK47_044994</name>
</gene>
<dbReference type="Pfam" id="PF04547">
    <property type="entry name" value="Anoctamin"/>
    <property type="match status" value="1"/>
</dbReference>
<keyword evidence="9" id="KW-1185">Reference proteome</keyword>
<comment type="similarity">
    <text evidence="2 6">Belongs to the anoctamin family.</text>
</comment>